<keyword evidence="1" id="KW-0812">Transmembrane</keyword>
<dbReference type="Proteomes" id="UP000183471">
    <property type="component" value="Unassembled WGS sequence"/>
</dbReference>
<sequence>MRILSVITVLIAYGSLYPGNFSTPDDGAVKQFLTDWRLFTSPGDLLGNIALFFPLGVAGILFGSGRGDATIRVAGLLLFALVYSFILQLAQVWLPSRSAALADVLWNMTGMLSGMAAAHVLGKRSPGSAHPFDAASLVPLLVLILWLLTELLPLVPTLDWQKFKDALKPLLAEFNISFSAAAMHAAGTFVAGSAFMALGRQPAAWLGSALALVWVGKVVIVNLTLDASLLIGSLAGYAGCLVLSRVGHAKLFEAAFWLLLIAWSIIALTPFSPASGGTFNGVPFATMLRGSMETGARGLAQSLFIYTALLWLLQRTRMGIAKATAGLVVWSCLIELAQMGLLGRTADVTEPILLLLVGWALSVMQKHGDPARQEIVTPVSQPRPLVAVPTGTSGKHALASMAIGIGMCVAIGWLITRSPLIPYNVRELVYEGHPFRSLLLLVALLYWTMGFPILIVQWLARGELYLLSFPPLVLLHGSIAWLLLWSAVPSESIHDIVGAPVLHWPWEWEIIGRFLALFSLWSVAATAGAVIAAKRLLPGANGAQSALLGWAIGACLFLPISYYIVVMVASTDNLVELMAGNGSVGAFLLIGLAMAGISFGGAKATLALIPGIAGRTSAVAWVLASGALAYLAIYLGTEQVIVKYNQVFSALQFLLSSDRSHLAGPGELAVRYIALWSALIGAIVMVQYPLWRWTVSNRGSPIAV</sequence>
<feature type="transmembrane region" description="Helical" evidence="1">
    <location>
        <begin position="134"/>
        <end position="156"/>
    </location>
</feature>
<reference evidence="3 4" key="1">
    <citation type="submission" date="2016-10" db="EMBL/GenBank/DDBJ databases">
        <authorList>
            <person name="Varghese N."/>
            <person name="Submissions S."/>
        </authorList>
    </citation>
    <scope>NUCLEOTIDE SEQUENCE [LARGE SCALE GENOMIC DNA]</scope>
    <source>
        <strain evidence="3 4">Nl1</strain>
    </source>
</reference>
<feature type="transmembrane region" description="Helical" evidence="1">
    <location>
        <begin position="435"/>
        <end position="460"/>
    </location>
</feature>
<feature type="transmembrane region" description="Helical" evidence="1">
    <location>
        <begin position="75"/>
        <end position="94"/>
    </location>
</feature>
<feature type="transmembrane region" description="Helical" evidence="1">
    <location>
        <begin position="669"/>
        <end position="691"/>
    </location>
</feature>
<feature type="transmembrane region" description="Helical" evidence="1">
    <location>
        <begin position="545"/>
        <end position="565"/>
    </location>
</feature>
<keyword evidence="1" id="KW-0472">Membrane</keyword>
<keyword evidence="1" id="KW-1133">Transmembrane helix</keyword>
<feature type="transmembrane region" description="Helical" evidence="1">
    <location>
        <begin position="45"/>
        <end position="63"/>
    </location>
</feature>
<feature type="domain" description="VanZ-like" evidence="2">
    <location>
        <begin position="11"/>
        <end position="120"/>
    </location>
</feature>
<feature type="transmembrane region" description="Helical" evidence="1">
    <location>
        <begin position="100"/>
        <end position="122"/>
    </location>
</feature>
<feature type="transmembrane region" description="Helical" evidence="1">
    <location>
        <begin position="618"/>
        <end position="637"/>
    </location>
</feature>
<feature type="transmembrane region" description="Helical" evidence="1">
    <location>
        <begin position="472"/>
        <end position="490"/>
    </location>
</feature>
<dbReference type="RefSeq" id="WP_074630394.1">
    <property type="nucleotide sequence ID" value="NZ_FNKY01000001.1"/>
</dbReference>
<feature type="transmembrane region" description="Helical" evidence="1">
    <location>
        <begin position="294"/>
        <end position="313"/>
    </location>
</feature>
<evidence type="ECO:0000259" key="2">
    <source>
        <dbReference type="Pfam" id="PF04892"/>
    </source>
</evidence>
<protein>
    <submittedName>
        <fullName evidence="3">VanZ like family protein</fullName>
    </submittedName>
</protein>
<gene>
    <name evidence="3" type="ORF">SAMN05216402_0201</name>
</gene>
<name>A0ABY0T5W3_9PROT</name>
<evidence type="ECO:0000256" key="1">
    <source>
        <dbReference type="SAM" id="Phobius"/>
    </source>
</evidence>
<feature type="transmembrane region" description="Helical" evidence="1">
    <location>
        <begin position="254"/>
        <end position="274"/>
    </location>
</feature>
<feature type="transmembrane region" description="Helical" evidence="1">
    <location>
        <begin position="205"/>
        <end position="223"/>
    </location>
</feature>
<organism evidence="3 4">
    <name type="scientific">Nitrosospira multiformis</name>
    <dbReference type="NCBI Taxonomy" id="1231"/>
    <lineage>
        <taxon>Bacteria</taxon>
        <taxon>Pseudomonadati</taxon>
        <taxon>Pseudomonadota</taxon>
        <taxon>Betaproteobacteria</taxon>
        <taxon>Nitrosomonadales</taxon>
        <taxon>Nitrosomonadaceae</taxon>
        <taxon>Nitrosospira</taxon>
    </lineage>
</organism>
<evidence type="ECO:0000313" key="3">
    <source>
        <dbReference type="EMBL" id="SDQ28733.1"/>
    </source>
</evidence>
<feature type="transmembrane region" description="Helical" evidence="1">
    <location>
        <begin position="397"/>
        <end position="415"/>
    </location>
</feature>
<accession>A0ABY0T5W3</accession>
<feature type="transmembrane region" description="Helical" evidence="1">
    <location>
        <begin position="585"/>
        <end position="606"/>
    </location>
</feature>
<comment type="caution">
    <text evidence="3">The sequence shown here is derived from an EMBL/GenBank/DDBJ whole genome shotgun (WGS) entry which is preliminary data.</text>
</comment>
<evidence type="ECO:0000313" key="4">
    <source>
        <dbReference type="Proteomes" id="UP000183471"/>
    </source>
</evidence>
<proteinExistence type="predicted"/>
<keyword evidence="4" id="KW-1185">Reference proteome</keyword>
<feature type="transmembrane region" description="Helical" evidence="1">
    <location>
        <begin position="229"/>
        <end position="247"/>
    </location>
</feature>
<dbReference type="InterPro" id="IPR006976">
    <property type="entry name" value="VanZ-like"/>
</dbReference>
<feature type="transmembrane region" description="Helical" evidence="1">
    <location>
        <begin position="510"/>
        <end position="533"/>
    </location>
</feature>
<dbReference type="EMBL" id="FNKY01000001">
    <property type="protein sequence ID" value="SDQ28733.1"/>
    <property type="molecule type" value="Genomic_DNA"/>
</dbReference>
<dbReference type="Pfam" id="PF04892">
    <property type="entry name" value="VanZ"/>
    <property type="match status" value="1"/>
</dbReference>
<feature type="transmembrane region" description="Helical" evidence="1">
    <location>
        <begin position="176"/>
        <end position="198"/>
    </location>
</feature>